<gene>
    <name evidence="2" type="ORF">ACFQQG_16790</name>
</gene>
<sequence length="394" mass="42116">MSPPDTGRLGGFCSILISTLGVEVGDDPRRDESASSRRAQSNAVAVVLILGIMMAGAAAVVTLGATAINDTEDRLSEQRAEQTLTQLDSKAGLVALGEASSQRIPLPSETGDEFAVDGSAGTLRIELRNRSDGSTPSWGDPLVELSLGTLEFDNGDSRLAYQGGGVFRSGDGNGTMVSPPEFHYRNGTLTLPIVNITGDGSVGNTATVTRTGESRLFPVGTSANRTNPLDDHKVILTVESEYYQGWGQYFEQRTDGGVEYNHSAQRVQLTLITPIGSQTYENAVTTTAGDFDVQGSGNVVKIDAYNSSEGTYSSSTRTANLSVTGMVDLSGNFEISGNVTAEEFECGECQSEWNRALRRLVQWGLCHRRQRADLGCSDHSVDSAVRLGEFRLPR</sequence>
<keyword evidence="3" id="KW-1185">Reference proteome</keyword>
<organism evidence="2 3">
    <name type="scientific">Halovenus salina</name>
    <dbReference type="NCBI Taxonomy" id="1510225"/>
    <lineage>
        <taxon>Archaea</taxon>
        <taxon>Methanobacteriati</taxon>
        <taxon>Methanobacteriota</taxon>
        <taxon>Stenosarchaea group</taxon>
        <taxon>Halobacteria</taxon>
        <taxon>Halobacteriales</taxon>
        <taxon>Haloarculaceae</taxon>
        <taxon>Halovenus</taxon>
    </lineage>
</organism>
<evidence type="ECO:0008006" key="4">
    <source>
        <dbReference type="Google" id="ProtNLM"/>
    </source>
</evidence>
<dbReference type="InterPro" id="IPR055713">
    <property type="entry name" value="DUF7289"/>
</dbReference>
<evidence type="ECO:0000313" key="3">
    <source>
        <dbReference type="Proteomes" id="UP001596445"/>
    </source>
</evidence>
<proteinExistence type="predicted"/>
<accession>A0ABD5W476</accession>
<dbReference type="Proteomes" id="UP001596445">
    <property type="component" value="Unassembled WGS sequence"/>
</dbReference>
<reference evidence="2 3" key="1">
    <citation type="journal article" date="2019" name="Int. J. Syst. Evol. Microbiol.">
        <title>The Global Catalogue of Microorganisms (GCM) 10K type strain sequencing project: providing services to taxonomists for standard genome sequencing and annotation.</title>
        <authorList>
            <consortium name="The Broad Institute Genomics Platform"/>
            <consortium name="The Broad Institute Genome Sequencing Center for Infectious Disease"/>
            <person name="Wu L."/>
            <person name="Ma J."/>
        </authorList>
    </citation>
    <scope>NUCLEOTIDE SEQUENCE [LARGE SCALE GENOMIC DNA]</scope>
    <source>
        <strain evidence="2 3">JCM 30072</strain>
    </source>
</reference>
<keyword evidence="1" id="KW-1133">Transmembrane helix</keyword>
<dbReference type="AlphaFoldDB" id="A0ABD5W476"/>
<dbReference type="RefSeq" id="WP_382186486.1">
    <property type="nucleotide sequence ID" value="NZ_JBHSZI010000001.1"/>
</dbReference>
<comment type="caution">
    <text evidence="2">The sequence shown here is derived from an EMBL/GenBank/DDBJ whole genome shotgun (WGS) entry which is preliminary data.</text>
</comment>
<protein>
    <recommendedName>
        <fullName evidence="4">Flagellin N-terminal-like domain-containing protein</fullName>
    </recommendedName>
</protein>
<name>A0ABD5W476_9EURY</name>
<keyword evidence="1" id="KW-0812">Transmembrane</keyword>
<dbReference type="EMBL" id="JBHSZI010000001">
    <property type="protein sequence ID" value="MFC7059534.1"/>
    <property type="molecule type" value="Genomic_DNA"/>
</dbReference>
<evidence type="ECO:0000313" key="2">
    <source>
        <dbReference type="EMBL" id="MFC7059534.1"/>
    </source>
</evidence>
<keyword evidence="1" id="KW-0472">Membrane</keyword>
<dbReference type="Pfam" id="PF23960">
    <property type="entry name" value="DUF7289"/>
    <property type="match status" value="1"/>
</dbReference>
<evidence type="ECO:0000256" key="1">
    <source>
        <dbReference type="SAM" id="Phobius"/>
    </source>
</evidence>
<feature type="transmembrane region" description="Helical" evidence="1">
    <location>
        <begin position="43"/>
        <end position="68"/>
    </location>
</feature>